<dbReference type="GeneID" id="54358948"/>
<feature type="region of interest" description="Disordered" evidence="1">
    <location>
        <begin position="1"/>
        <end position="145"/>
    </location>
</feature>
<dbReference type="FunFam" id="3.30.1360.180:FF:000003">
    <property type="entry name" value="Type I phosphodiesterase/nucleotide pyrophosphatase family protein"/>
    <property type="match status" value="1"/>
</dbReference>
<dbReference type="Gene3D" id="3.30.1360.180">
    <property type="match status" value="1"/>
</dbReference>
<dbReference type="GO" id="GO:0009141">
    <property type="term" value="P:nucleoside triphosphate metabolic process"/>
    <property type="evidence" value="ECO:0007669"/>
    <property type="project" value="TreeGrafter"/>
</dbReference>
<feature type="compositionally biased region" description="Basic residues" evidence="1">
    <location>
        <begin position="90"/>
        <end position="108"/>
    </location>
</feature>
<sequence length="734" mass="80376">MDAQDGVRSDSAGRTYFHLAEEDHFDQKAQSASGSRESSGDYDRAYADDETEIRTSLERRQHDYETLTAEEEAERLILGGNDATSDRNFKQKSSRQRKKGLMGRRKRSSTAMDAEGELLFKAEKGGRSSSEDSHDSDSRRSNGNPLNQKRCCCTVTVGLTAVVIVTIGILFIAYMISNAMQEPPASNMAKTLSNGTHIFKPTTILISLDGFRADFLNRGLTPTLQSFIKQGVSPEYMMPSFPSVTFPNHFTLATGLYPEAHGIVGNTFWDPTFEKEFYYTDPARSMSPEWWNAEPIWVTAEKHDLRSAIHMWPGSEAHIGGIEPTYLDRFNSKEHLDNKVRQVINWLDLPGPEDPNTSKDTPRPQLIAFYVPDVDSDGHAFGPNSTYIRSTIAEVDGMLGKLVTALDQRNLTDIVNVVVVSDHGMATTSTERLIQFEDLIDPALIAHTDGWPLYGLRPVDPSPENLQKLYNDLLAKSLLPENKDHFKVYLRDTNMPPEYHFSRNPRIAPLWIVPAVGWAIVTRSEFDLSSTSSSAQVYHPRGLHGYDHTHPLMRAIFAARGPAFSHHLPAGTRLEPFQNIEVYNLVCDSLGIPPVPNNGTLRLPFTSAHSAPAGPASTTAAADYEDGDISAALEVPHGSSSSAAALDDSAGQILPPTFPVVGVPDAEKAPGGGGGHDDAASPALSTLTGVLVGASPPSSLPSPSPPLPAPVGGEKKTFWEWMREKFNSIKNWGG</sequence>
<evidence type="ECO:0000313" key="3">
    <source>
        <dbReference type="Proteomes" id="UP000504637"/>
    </source>
</evidence>
<dbReference type="Gene3D" id="3.40.720.10">
    <property type="entry name" value="Alkaline Phosphatase, subunit A"/>
    <property type="match status" value="1"/>
</dbReference>
<name>A0A6J3MCP9_9PEZI</name>
<accession>A0A6J3MCP9</accession>
<organism evidence="4">
    <name type="scientific">Dissoconium aciculare CBS 342.82</name>
    <dbReference type="NCBI Taxonomy" id="1314786"/>
    <lineage>
        <taxon>Eukaryota</taxon>
        <taxon>Fungi</taxon>
        <taxon>Dikarya</taxon>
        <taxon>Ascomycota</taxon>
        <taxon>Pezizomycotina</taxon>
        <taxon>Dothideomycetes</taxon>
        <taxon>Dothideomycetidae</taxon>
        <taxon>Mycosphaerellales</taxon>
        <taxon>Dissoconiaceae</taxon>
        <taxon>Dissoconium</taxon>
    </lineage>
</organism>
<dbReference type="GO" id="GO:0047429">
    <property type="term" value="F:nucleoside triphosphate diphosphatase activity"/>
    <property type="evidence" value="ECO:0007669"/>
    <property type="project" value="TreeGrafter"/>
</dbReference>
<reference evidence="4" key="1">
    <citation type="submission" date="2020-01" db="EMBL/GenBank/DDBJ databases">
        <authorList>
            <consortium name="DOE Joint Genome Institute"/>
            <person name="Haridas S."/>
            <person name="Albert R."/>
            <person name="Binder M."/>
            <person name="Bloem J."/>
            <person name="Labutti K."/>
            <person name="Salamov A."/>
            <person name="Andreopoulos B."/>
            <person name="Baker S.E."/>
            <person name="Barry K."/>
            <person name="Bills G."/>
            <person name="Bluhm B.H."/>
            <person name="Cannon C."/>
            <person name="Castanera R."/>
            <person name="Culley D.E."/>
            <person name="Daum C."/>
            <person name="Ezra D."/>
            <person name="Gonzalez J.B."/>
            <person name="Henrissat B."/>
            <person name="Kuo A."/>
            <person name="Liang C."/>
            <person name="Lipzen A."/>
            <person name="Lutzoni F."/>
            <person name="Magnuson J."/>
            <person name="Mondo S."/>
            <person name="Nolan M."/>
            <person name="Ohm R."/>
            <person name="Pangilinan J."/>
            <person name="Park H.-J."/>
            <person name="Ramirez L."/>
            <person name="Alfaro M."/>
            <person name="Sun H."/>
            <person name="Tritt A."/>
            <person name="Yoshinaga Y."/>
            <person name="Zwiers L.-H."/>
            <person name="Turgeon B.G."/>
            <person name="Goodwin S.B."/>
            <person name="Spatafora J.W."/>
            <person name="Crous P.W."/>
            <person name="Grigoriev I.V."/>
        </authorList>
    </citation>
    <scope>NUCLEOTIDE SEQUENCE</scope>
    <source>
        <strain evidence="4">CBS 342.82</strain>
    </source>
</reference>
<feature type="transmembrane region" description="Helical" evidence="2">
    <location>
        <begin position="155"/>
        <end position="176"/>
    </location>
</feature>
<keyword evidence="2" id="KW-1133">Transmembrane helix</keyword>
<dbReference type="Pfam" id="PF01663">
    <property type="entry name" value="Phosphodiest"/>
    <property type="match status" value="1"/>
</dbReference>
<evidence type="ECO:0000256" key="1">
    <source>
        <dbReference type="SAM" id="MobiDB-lite"/>
    </source>
</evidence>
<dbReference type="OrthoDB" id="415411at2759"/>
<reference evidence="4" key="2">
    <citation type="submission" date="2020-04" db="EMBL/GenBank/DDBJ databases">
        <authorList>
            <consortium name="NCBI Genome Project"/>
        </authorList>
    </citation>
    <scope>NUCLEOTIDE SEQUENCE</scope>
    <source>
        <strain evidence="4">CBS 342.82</strain>
    </source>
</reference>
<feature type="compositionally biased region" description="Basic and acidic residues" evidence="1">
    <location>
        <begin position="38"/>
        <end position="65"/>
    </location>
</feature>
<keyword evidence="2" id="KW-0812">Transmembrane</keyword>
<feature type="compositionally biased region" description="Polar residues" evidence="1">
    <location>
        <begin position="28"/>
        <end position="37"/>
    </location>
</feature>
<dbReference type="RefSeq" id="XP_033461648.1">
    <property type="nucleotide sequence ID" value="XM_033601148.1"/>
</dbReference>
<evidence type="ECO:0000256" key="2">
    <source>
        <dbReference type="SAM" id="Phobius"/>
    </source>
</evidence>
<dbReference type="Proteomes" id="UP000504637">
    <property type="component" value="Unplaced"/>
</dbReference>
<dbReference type="AlphaFoldDB" id="A0A6J3MCP9"/>
<dbReference type="PANTHER" id="PTHR10151:SF120">
    <property type="entry name" value="BIS(5'-ADENOSYL)-TRIPHOSPHATASE"/>
    <property type="match status" value="1"/>
</dbReference>
<dbReference type="InterPro" id="IPR017850">
    <property type="entry name" value="Alkaline_phosphatase_core_sf"/>
</dbReference>
<protein>
    <submittedName>
        <fullName evidence="4">Phosphodiest-domain-containing protein</fullName>
    </submittedName>
</protein>
<proteinExistence type="predicted"/>
<dbReference type="CDD" id="cd16018">
    <property type="entry name" value="Enpp"/>
    <property type="match status" value="1"/>
</dbReference>
<feature type="compositionally biased region" description="Basic and acidic residues" evidence="1">
    <location>
        <begin position="118"/>
        <end position="140"/>
    </location>
</feature>
<dbReference type="SUPFAM" id="SSF53649">
    <property type="entry name" value="Alkaline phosphatase-like"/>
    <property type="match status" value="1"/>
</dbReference>
<keyword evidence="3" id="KW-1185">Reference proteome</keyword>
<dbReference type="InterPro" id="IPR002591">
    <property type="entry name" value="Phosphodiest/P_Trfase"/>
</dbReference>
<evidence type="ECO:0000313" key="4">
    <source>
        <dbReference type="RefSeq" id="XP_033461648.1"/>
    </source>
</evidence>
<gene>
    <name evidence="4" type="ORF">K489DRAFT_316276</name>
</gene>
<keyword evidence="2" id="KW-0472">Membrane</keyword>
<reference evidence="4" key="3">
    <citation type="submission" date="2025-08" db="UniProtKB">
        <authorList>
            <consortium name="RefSeq"/>
        </authorList>
    </citation>
    <scope>IDENTIFICATION</scope>
    <source>
        <strain evidence="4">CBS 342.82</strain>
    </source>
</reference>
<dbReference type="GO" id="GO:0017111">
    <property type="term" value="F:ribonucleoside triphosphate phosphatase activity"/>
    <property type="evidence" value="ECO:0007669"/>
    <property type="project" value="TreeGrafter"/>
</dbReference>
<dbReference type="PANTHER" id="PTHR10151">
    <property type="entry name" value="ECTONUCLEOTIDE PYROPHOSPHATASE/PHOSPHODIESTERASE"/>
    <property type="match status" value="1"/>
</dbReference>